<evidence type="ECO:0000313" key="1">
    <source>
        <dbReference type="EMBL" id="KAK3797460.1"/>
    </source>
</evidence>
<comment type="caution">
    <text evidence="1">The sequence shown here is derived from an EMBL/GenBank/DDBJ whole genome shotgun (WGS) entry which is preliminary data.</text>
</comment>
<reference evidence="1" key="1">
    <citation type="journal article" date="2023" name="G3 (Bethesda)">
        <title>A reference genome for the long-term kleptoplast-retaining sea slug Elysia crispata morphotype clarki.</title>
        <authorList>
            <person name="Eastman K.E."/>
            <person name="Pendleton A.L."/>
            <person name="Shaikh M.A."/>
            <person name="Suttiyut T."/>
            <person name="Ogas R."/>
            <person name="Tomko P."/>
            <person name="Gavelis G."/>
            <person name="Widhalm J.R."/>
            <person name="Wisecaver J.H."/>
        </authorList>
    </citation>
    <scope>NUCLEOTIDE SEQUENCE</scope>
    <source>
        <strain evidence="1">ECLA1</strain>
    </source>
</reference>
<dbReference type="EMBL" id="JAWDGP010000761">
    <property type="protein sequence ID" value="KAK3797460.1"/>
    <property type="molecule type" value="Genomic_DNA"/>
</dbReference>
<protein>
    <submittedName>
        <fullName evidence="1">Uncharacterized protein</fullName>
    </submittedName>
</protein>
<evidence type="ECO:0000313" key="2">
    <source>
        <dbReference type="Proteomes" id="UP001283361"/>
    </source>
</evidence>
<dbReference type="Proteomes" id="UP001283361">
    <property type="component" value="Unassembled WGS sequence"/>
</dbReference>
<organism evidence="1 2">
    <name type="scientific">Elysia crispata</name>
    <name type="common">lettuce slug</name>
    <dbReference type="NCBI Taxonomy" id="231223"/>
    <lineage>
        <taxon>Eukaryota</taxon>
        <taxon>Metazoa</taxon>
        <taxon>Spiralia</taxon>
        <taxon>Lophotrochozoa</taxon>
        <taxon>Mollusca</taxon>
        <taxon>Gastropoda</taxon>
        <taxon>Heterobranchia</taxon>
        <taxon>Euthyneura</taxon>
        <taxon>Panpulmonata</taxon>
        <taxon>Sacoglossa</taxon>
        <taxon>Placobranchoidea</taxon>
        <taxon>Plakobranchidae</taxon>
        <taxon>Elysia</taxon>
    </lineage>
</organism>
<sequence>MVYRGLASRTDIHVDRSAGLSDYLYCHLRLAVVRDVTGDSRRVGLGCVGCWGPTTPSGILPALNPDQEPPLYLEFCLGQTGKESQV</sequence>
<accession>A0AAE1E8I1</accession>
<proteinExistence type="predicted"/>
<keyword evidence="2" id="KW-1185">Reference proteome</keyword>
<dbReference type="AlphaFoldDB" id="A0AAE1E8I1"/>
<name>A0AAE1E8I1_9GAST</name>
<gene>
    <name evidence="1" type="ORF">RRG08_049292</name>
</gene>